<dbReference type="AlphaFoldDB" id="A0AA39HM43"/>
<protein>
    <submittedName>
        <fullName evidence="2">Uncharacterized protein</fullName>
    </submittedName>
</protein>
<feature type="transmembrane region" description="Helical" evidence="1">
    <location>
        <begin position="20"/>
        <end position="37"/>
    </location>
</feature>
<accession>A0AA39HM43</accession>
<reference evidence="2" key="1">
    <citation type="submission" date="2023-06" db="EMBL/GenBank/DDBJ databases">
        <title>Genomic analysis of the entomopathogenic nematode Steinernema hermaphroditum.</title>
        <authorList>
            <person name="Schwarz E.M."/>
            <person name="Heppert J.K."/>
            <person name="Baniya A."/>
            <person name="Schwartz H.T."/>
            <person name="Tan C.-H."/>
            <person name="Antoshechkin I."/>
            <person name="Sternberg P.W."/>
            <person name="Goodrich-Blair H."/>
            <person name="Dillman A.R."/>
        </authorList>
    </citation>
    <scope>NUCLEOTIDE SEQUENCE</scope>
    <source>
        <strain evidence="2">PS9179</strain>
        <tissue evidence="2">Whole animal</tissue>
    </source>
</reference>
<keyword evidence="1" id="KW-0812">Transmembrane</keyword>
<sequence length="90" mass="10430">MGNVFCKLFTRESDDDIPVYIYFLWILTAVSAVNYYARIRSFDDLLGPDVFWSLVIYLGTATITSMTQLGFVMYDSWRNPIIIESEINNV</sequence>
<keyword evidence="1" id="KW-0472">Membrane</keyword>
<evidence type="ECO:0000256" key="1">
    <source>
        <dbReference type="SAM" id="Phobius"/>
    </source>
</evidence>
<gene>
    <name evidence="2" type="ORF">QR680_003658</name>
</gene>
<name>A0AA39HM43_9BILA</name>
<feature type="transmembrane region" description="Helical" evidence="1">
    <location>
        <begin position="49"/>
        <end position="71"/>
    </location>
</feature>
<comment type="caution">
    <text evidence="2">The sequence shown here is derived from an EMBL/GenBank/DDBJ whole genome shotgun (WGS) entry which is preliminary data.</text>
</comment>
<dbReference type="EMBL" id="JAUCMV010000003">
    <property type="protein sequence ID" value="KAK0407894.1"/>
    <property type="molecule type" value="Genomic_DNA"/>
</dbReference>
<dbReference type="Proteomes" id="UP001175271">
    <property type="component" value="Unassembled WGS sequence"/>
</dbReference>
<evidence type="ECO:0000313" key="2">
    <source>
        <dbReference type="EMBL" id="KAK0407894.1"/>
    </source>
</evidence>
<evidence type="ECO:0000313" key="3">
    <source>
        <dbReference type="Proteomes" id="UP001175271"/>
    </source>
</evidence>
<keyword evidence="1" id="KW-1133">Transmembrane helix</keyword>
<keyword evidence="3" id="KW-1185">Reference proteome</keyword>
<organism evidence="2 3">
    <name type="scientific">Steinernema hermaphroditum</name>
    <dbReference type="NCBI Taxonomy" id="289476"/>
    <lineage>
        <taxon>Eukaryota</taxon>
        <taxon>Metazoa</taxon>
        <taxon>Ecdysozoa</taxon>
        <taxon>Nematoda</taxon>
        <taxon>Chromadorea</taxon>
        <taxon>Rhabditida</taxon>
        <taxon>Tylenchina</taxon>
        <taxon>Panagrolaimomorpha</taxon>
        <taxon>Strongyloidoidea</taxon>
        <taxon>Steinernematidae</taxon>
        <taxon>Steinernema</taxon>
    </lineage>
</organism>
<proteinExistence type="predicted"/>